<feature type="compositionally biased region" description="Low complexity" evidence="1">
    <location>
        <begin position="89"/>
        <end position="103"/>
    </location>
</feature>
<dbReference type="SUPFAM" id="SSF117125">
    <property type="entry name" value="Putative glucosidase YicI, C-terminal domain"/>
    <property type="match status" value="1"/>
</dbReference>
<feature type="transmembrane region" description="Helical" evidence="2">
    <location>
        <begin position="6"/>
        <end position="36"/>
    </location>
</feature>
<evidence type="ECO:0000256" key="1">
    <source>
        <dbReference type="SAM" id="MobiDB-lite"/>
    </source>
</evidence>
<proteinExistence type="predicted"/>
<accession>A0A7C9TPP1</accession>
<dbReference type="AlphaFoldDB" id="A0A7C9TPP1"/>
<keyword evidence="2" id="KW-0472">Membrane</keyword>
<reference evidence="3 4" key="1">
    <citation type="journal article" date="2014" name="Int. J. Syst. Evol. Microbiol.">
        <title>Description of Galbitalea soli gen. nov., sp. nov., and Frondihabitans sucicola sp. nov.</title>
        <authorList>
            <person name="Kim S.J."/>
            <person name="Lim J.M."/>
            <person name="Ahn J.H."/>
            <person name="Weon H.Y."/>
            <person name="Hamada M."/>
            <person name="Suzuki K."/>
            <person name="Ahn T.Y."/>
            <person name="Kwon S.W."/>
        </authorList>
    </citation>
    <scope>NUCLEOTIDE SEQUENCE [LARGE SCALE GENOMIC DNA]</scope>
    <source>
        <strain evidence="3 4">NBRC 108727</strain>
    </source>
</reference>
<protein>
    <recommendedName>
        <fullName evidence="5">DUF4190 domain-containing protein</fullName>
    </recommendedName>
</protein>
<organism evidence="3 4">
    <name type="scientific">Galbitalea soli</name>
    <dbReference type="NCBI Taxonomy" id="1268042"/>
    <lineage>
        <taxon>Bacteria</taxon>
        <taxon>Bacillati</taxon>
        <taxon>Actinomycetota</taxon>
        <taxon>Actinomycetes</taxon>
        <taxon>Micrococcales</taxon>
        <taxon>Microbacteriaceae</taxon>
        <taxon>Galbitalea</taxon>
    </lineage>
</organism>
<comment type="caution">
    <text evidence="3">The sequence shown here is derived from an EMBL/GenBank/DDBJ whole genome shotgun (WGS) entry which is preliminary data.</text>
</comment>
<feature type="region of interest" description="Disordered" evidence="1">
    <location>
        <begin position="89"/>
        <end position="125"/>
    </location>
</feature>
<keyword evidence="2" id="KW-0812">Transmembrane</keyword>
<sequence length="295" mass="29800">MIVGIVAAVFAIVPGFSFIAFIPAFTAIALGIVGLVRRHARRGRPLSGVVLGGVSLLVAVVVSVATIVGTAASSTHSLSAAAPTISAAPSDAPSDAASASPAESPSPSPSPAPVETVAPPAPVAKTYSGRHDSVIRVKLPDGADQAAIATISYTGGSNFSIFALDSNFKRGDLLVNTIGRYRGTVLVNPNGDGVTGFEISASGPWALTLKSISAARQMTGSRITGAGDDVLIYRGDASAAAIVNRGSSNFAVWQYGDSTDLLVNEIGNYTGTVLISGGPSLFAVSSDGKWSITTQ</sequence>
<keyword evidence="4" id="KW-1185">Reference proteome</keyword>
<evidence type="ECO:0008006" key="5">
    <source>
        <dbReference type="Google" id="ProtNLM"/>
    </source>
</evidence>
<dbReference type="RefSeq" id="WP_163472481.1">
    <property type="nucleotide sequence ID" value="NZ_JAAGWZ010000001.1"/>
</dbReference>
<dbReference type="EMBL" id="JAAGWZ010000001">
    <property type="protein sequence ID" value="NEM90877.1"/>
    <property type="molecule type" value="Genomic_DNA"/>
</dbReference>
<keyword evidence="2" id="KW-1133">Transmembrane helix</keyword>
<evidence type="ECO:0000313" key="4">
    <source>
        <dbReference type="Proteomes" id="UP000479756"/>
    </source>
</evidence>
<gene>
    <name evidence="3" type="ORF">G3T37_05860</name>
</gene>
<feature type="transmembrane region" description="Helical" evidence="2">
    <location>
        <begin position="48"/>
        <end position="69"/>
    </location>
</feature>
<dbReference type="Proteomes" id="UP000479756">
    <property type="component" value="Unassembled WGS sequence"/>
</dbReference>
<evidence type="ECO:0000313" key="3">
    <source>
        <dbReference type="EMBL" id="NEM90877.1"/>
    </source>
</evidence>
<evidence type="ECO:0000256" key="2">
    <source>
        <dbReference type="SAM" id="Phobius"/>
    </source>
</evidence>
<name>A0A7C9TPP1_9MICO</name>